<accession>A0ABY4KVQ5</accession>
<feature type="region of interest" description="Disordered" evidence="1">
    <location>
        <begin position="19"/>
        <end position="62"/>
    </location>
</feature>
<evidence type="ECO:0000313" key="2">
    <source>
        <dbReference type="EMBL" id="UPQ84978.1"/>
    </source>
</evidence>
<name>A0ABY4KVQ5_9PSED</name>
<dbReference type="EMBL" id="CP096208">
    <property type="protein sequence ID" value="UPQ84978.1"/>
    <property type="molecule type" value="Genomic_DNA"/>
</dbReference>
<dbReference type="Proteomes" id="UP000831189">
    <property type="component" value="Chromosome"/>
</dbReference>
<evidence type="ECO:0008006" key="4">
    <source>
        <dbReference type="Google" id="ProtNLM"/>
    </source>
</evidence>
<reference evidence="2 3" key="1">
    <citation type="submission" date="2022-04" db="EMBL/GenBank/DDBJ databases">
        <title>Pseudomonas knackmussii B09-2.</title>
        <authorList>
            <person name="Deng Y."/>
        </authorList>
    </citation>
    <scope>NUCLEOTIDE SEQUENCE [LARGE SCALE GENOMIC DNA]</scope>
    <source>
        <strain evidence="2 3">B09-2</strain>
    </source>
</reference>
<dbReference type="PROSITE" id="PS51257">
    <property type="entry name" value="PROKAR_LIPOPROTEIN"/>
    <property type="match status" value="1"/>
</dbReference>
<keyword evidence="3" id="KW-1185">Reference proteome</keyword>
<protein>
    <recommendedName>
        <fullName evidence="4">Secreted protein</fullName>
    </recommendedName>
</protein>
<proteinExistence type="predicted"/>
<sequence length="62" mass="6222">MRLAYLAPAVLGLFLVGCGPDEPDDVDPPPATTEQPQAPVTPPVGTTPPASNGAGGDVEPTR</sequence>
<organism evidence="2 3">
    <name type="scientific">Pseudomonas knackmussii</name>
    <dbReference type="NCBI Taxonomy" id="65741"/>
    <lineage>
        <taxon>Bacteria</taxon>
        <taxon>Pseudomonadati</taxon>
        <taxon>Pseudomonadota</taxon>
        <taxon>Gammaproteobacteria</taxon>
        <taxon>Pseudomonadales</taxon>
        <taxon>Pseudomonadaceae</taxon>
        <taxon>Pseudomonas</taxon>
    </lineage>
</organism>
<evidence type="ECO:0000313" key="3">
    <source>
        <dbReference type="Proteomes" id="UP000831189"/>
    </source>
</evidence>
<gene>
    <name evidence="2" type="ORF">M0M42_08975</name>
</gene>
<evidence type="ECO:0000256" key="1">
    <source>
        <dbReference type="SAM" id="MobiDB-lite"/>
    </source>
</evidence>